<feature type="compositionally biased region" description="Polar residues" evidence="9">
    <location>
        <begin position="69"/>
        <end position="81"/>
    </location>
</feature>
<feature type="coiled-coil region" evidence="8">
    <location>
        <begin position="192"/>
        <end position="244"/>
    </location>
</feature>
<keyword evidence="7 8" id="KW-0175">Coiled coil</keyword>
<dbReference type="GO" id="GO:0005794">
    <property type="term" value="C:Golgi apparatus"/>
    <property type="evidence" value="ECO:0007669"/>
    <property type="project" value="UniProtKB-SubCell"/>
</dbReference>
<evidence type="ECO:0000256" key="8">
    <source>
        <dbReference type="SAM" id="Coils"/>
    </source>
</evidence>
<dbReference type="OrthoDB" id="9909311at2759"/>
<reference evidence="10" key="1">
    <citation type="submission" date="2014-11" db="EMBL/GenBank/DDBJ databases">
        <authorList>
            <person name="Geib S."/>
        </authorList>
    </citation>
    <scope>NUCLEOTIDE SEQUENCE</scope>
</reference>
<dbReference type="GO" id="GO:1905515">
    <property type="term" value="P:non-motile cilium assembly"/>
    <property type="evidence" value="ECO:0007669"/>
    <property type="project" value="TreeGrafter"/>
</dbReference>
<feature type="compositionally biased region" description="Polar residues" evidence="9">
    <location>
        <begin position="147"/>
        <end position="178"/>
    </location>
</feature>
<evidence type="ECO:0000313" key="10">
    <source>
        <dbReference type="EMBL" id="JAD08367.1"/>
    </source>
</evidence>
<evidence type="ECO:0000256" key="3">
    <source>
        <dbReference type="ARBA" id="ARBA00005599"/>
    </source>
</evidence>
<keyword evidence="6" id="KW-0333">Golgi apparatus</keyword>
<protein>
    <recommendedName>
        <fullName evidence="4">RAB6-interacting golgin</fullName>
    </recommendedName>
</protein>
<name>A0A0A1XBP8_ZEUCU</name>
<evidence type="ECO:0000256" key="1">
    <source>
        <dbReference type="ARBA" id="ARBA00004496"/>
    </source>
</evidence>
<evidence type="ECO:0000256" key="6">
    <source>
        <dbReference type="ARBA" id="ARBA00023034"/>
    </source>
</evidence>
<dbReference type="AlphaFoldDB" id="A0A0A1XBP8"/>
<evidence type="ECO:0000256" key="4">
    <source>
        <dbReference type="ARBA" id="ARBA00014130"/>
    </source>
</evidence>
<comment type="similarity">
    <text evidence="3">Belongs to the GORAB family.</text>
</comment>
<dbReference type="EMBL" id="GBXI01005925">
    <property type="protein sequence ID" value="JAD08367.1"/>
    <property type="molecule type" value="Transcribed_RNA"/>
</dbReference>
<dbReference type="GeneID" id="105211145"/>
<feature type="compositionally biased region" description="Basic and acidic residues" evidence="9">
    <location>
        <begin position="51"/>
        <end position="68"/>
    </location>
</feature>
<evidence type="ECO:0000256" key="5">
    <source>
        <dbReference type="ARBA" id="ARBA00022490"/>
    </source>
</evidence>
<dbReference type="PANTHER" id="PTHR21470">
    <property type="entry name" value="RAB6-INTERACTING PROTEIN GORAB"/>
    <property type="match status" value="1"/>
</dbReference>
<comment type="subcellular location">
    <subcellularLocation>
        <location evidence="1">Cytoplasm</location>
    </subcellularLocation>
    <subcellularLocation>
        <location evidence="2">Golgi apparatus</location>
    </subcellularLocation>
</comment>
<organism evidence="10">
    <name type="scientific">Zeugodacus cucurbitae</name>
    <name type="common">Melon fruit fly</name>
    <name type="synonym">Bactrocera cucurbitae</name>
    <dbReference type="NCBI Taxonomy" id="28588"/>
    <lineage>
        <taxon>Eukaryota</taxon>
        <taxon>Metazoa</taxon>
        <taxon>Ecdysozoa</taxon>
        <taxon>Arthropoda</taxon>
        <taxon>Hexapoda</taxon>
        <taxon>Insecta</taxon>
        <taxon>Pterygota</taxon>
        <taxon>Neoptera</taxon>
        <taxon>Endopterygota</taxon>
        <taxon>Diptera</taxon>
        <taxon>Brachycera</taxon>
        <taxon>Muscomorpha</taxon>
        <taxon>Tephritoidea</taxon>
        <taxon>Tephritidae</taxon>
        <taxon>Zeugodacus</taxon>
        <taxon>Zeugodacus</taxon>
    </lineage>
</organism>
<feature type="region of interest" description="Disordered" evidence="9">
    <location>
        <begin position="1"/>
        <end position="99"/>
    </location>
</feature>
<accession>A0A0A1XBP8</accession>
<proteinExistence type="inferred from homology"/>
<sequence>MLYNMSNKFDGFSQDEIKKVSGGSTNRSNQGQQIADTIKPAFRGQHGGIRRMPEKWSRSVEPQRKESKGSQSSRSVSTGILSNKSEKNNGKENDTLEDINLDGSMSKSIEEALFFQPMCKLAVKPNDAKNVNTTELDESSILKLPTGDNNVSSTSTNEANDSSILPTSQESKASTPTVDLLNTDSPFKGMSLREFESQRKLIEEQNKQKKELLHKAIELHSQKTAAETRKIAEIKEELAKLDNDLALDVSILRKQIDNACIYFSQVEKQYIKIEAQFLKAKIDLHNAAEKKELLTEHLCTVIAHNEDRKAQKLSELMQKVGLTETGDIVTQYAINGENYENQEN</sequence>
<reference evidence="10" key="2">
    <citation type="journal article" date="2015" name="Gigascience">
        <title>Reconstructing a comprehensive transcriptome assembly of a white-pupal translocated strain of the pest fruit fly Bactrocera cucurbitae.</title>
        <authorList>
            <person name="Sim S.B."/>
            <person name="Calla B."/>
            <person name="Hall B."/>
            <person name="DeRego T."/>
            <person name="Geib S.M."/>
        </authorList>
    </citation>
    <scope>NUCLEOTIDE SEQUENCE</scope>
</reference>
<evidence type="ECO:0000256" key="9">
    <source>
        <dbReference type="SAM" id="MobiDB-lite"/>
    </source>
</evidence>
<evidence type="ECO:0000256" key="2">
    <source>
        <dbReference type="ARBA" id="ARBA00004555"/>
    </source>
</evidence>
<gene>
    <name evidence="10" type="primary">Gorab_0</name>
    <name evidence="10" type="ORF">g.2318</name>
</gene>
<evidence type="ECO:0000256" key="7">
    <source>
        <dbReference type="ARBA" id="ARBA00023054"/>
    </source>
</evidence>
<dbReference type="Pfam" id="PF04949">
    <property type="entry name" value="Transcrip_act"/>
    <property type="match status" value="1"/>
</dbReference>
<dbReference type="PANTHER" id="PTHR21470:SF2">
    <property type="entry name" value="RAB6-INTERACTING GOLGIN"/>
    <property type="match status" value="1"/>
</dbReference>
<feature type="region of interest" description="Disordered" evidence="9">
    <location>
        <begin position="141"/>
        <end position="178"/>
    </location>
</feature>
<feature type="compositionally biased region" description="Basic and acidic residues" evidence="9">
    <location>
        <begin position="84"/>
        <end position="94"/>
    </location>
</feature>
<keyword evidence="5" id="KW-0963">Cytoplasm</keyword>
<dbReference type="CTD" id="92344"/>
<feature type="compositionally biased region" description="Polar residues" evidence="9">
    <location>
        <begin position="22"/>
        <end position="35"/>
    </location>
</feature>
<dbReference type="InterPro" id="IPR007033">
    <property type="entry name" value="GORAB"/>
</dbReference>